<organism evidence="1 2">
    <name type="scientific">Oxynema aestuarii AP17</name>
    <dbReference type="NCBI Taxonomy" id="2064643"/>
    <lineage>
        <taxon>Bacteria</taxon>
        <taxon>Bacillati</taxon>
        <taxon>Cyanobacteriota</taxon>
        <taxon>Cyanophyceae</taxon>
        <taxon>Oscillatoriophycideae</taxon>
        <taxon>Oscillatoriales</taxon>
        <taxon>Oscillatoriaceae</taxon>
        <taxon>Oxynema</taxon>
        <taxon>Oxynema aestuarii</taxon>
    </lineage>
</organism>
<dbReference type="SUPFAM" id="SSF51905">
    <property type="entry name" value="FAD/NAD(P)-binding domain"/>
    <property type="match status" value="1"/>
</dbReference>
<evidence type="ECO:0000313" key="1">
    <source>
        <dbReference type="EMBL" id="QIZ72092.1"/>
    </source>
</evidence>
<dbReference type="Proteomes" id="UP000500857">
    <property type="component" value="Chromosome"/>
</dbReference>
<dbReference type="PANTHER" id="PTHR32098">
    <property type="entry name" value="LYCOPENE BETA/EPSILON CYCLASE PROTEIN"/>
    <property type="match status" value="1"/>
</dbReference>
<reference evidence="1 2" key="1">
    <citation type="submission" date="2020-04" db="EMBL/GenBank/DDBJ databases">
        <authorList>
            <person name="Basu S."/>
            <person name="Maruthanayagam V."/>
            <person name="Chakraborty S."/>
            <person name="Pramanik A."/>
            <person name="Mukherjee J."/>
            <person name="Brink B."/>
        </authorList>
    </citation>
    <scope>NUCLEOTIDE SEQUENCE [LARGE SCALE GENOMIC DNA]</scope>
    <source>
        <strain evidence="1 2">AP17</strain>
    </source>
</reference>
<dbReference type="Gene3D" id="3.50.50.60">
    <property type="entry name" value="FAD/NAD(P)-binding domain"/>
    <property type="match status" value="1"/>
</dbReference>
<protein>
    <submittedName>
        <fullName evidence="1">FAD-binding oxidoreductase</fullName>
    </submittedName>
</protein>
<evidence type="ECO:0000313" key="2">
    <source>
        <dbReference type="Proteomes" id="UP000500857"/>
    </source>
</evidence>
<dbReference type="RefSeq" id="WP_168570242.1">
    <property type="nucleotide sequence ID" value="NZ_CP051167.1"/>
</dbReference>
<proteinExistence type="predicted"/>
<dbReference type="EMBL" id="CP051167">
    <property type="protein sequence ID" value="QIZ72092.1"/>
    <property type="molecule type" value="Genomic_DNA"/>
</dbReference>
<dbReference type="AlphaFoldDB" id="A0A6H1TZQ5"/>
<dbReference type="InterPro" id="IPR036188">
    <property type="entry name" value="FAD/NAD-bd_sf"/>
</dbReference>
<gene>
    <name evidence="1" type="ORF">HCG48_17175</name>
</gene>
<dbReference type="KEGG" id="oxy:HCG48_17175"/>
<accession>A0A6H1TZQ5</accession>
<name>A0A6H1TZQ5_9CYAN</name>
<keyword evidence="2" id="KW-1185">Reference proteome</keyword>
<dbReference type="PANTHER" id="PTHR32098:SF5">
    <property type="entry name" value="LYCOPENE BETA_EPSILON CYCLASE PROTEIN"/>
    <property type="match status" value="1"/>
</dbReference>
<sequence>MQLTEKILSQIPGNPWKGLQAVDRRWQALKEGNIPQSSPIAQNEDPLGELEWDVVISGGTLGIFIGAALAKKGWRVAVLERGILKGRNQEWNVSRSELDVFIKLGLLDRDELERAIATEYNPARIQFDRGPEFLIRDVLNLGVDPVYLLDLLKTRFLEAGGKLFENTAFEGATVHPDGIAIQTRTTVQNDPEANTLFKSRLLLDVMGHFSPIVNQARRGQKPDGVCLVVGTCAQGFPANETGDLMVSFTPIQKQCQYFWEAFPARDGRTTYLFTYVDASPERLSLVELFEDYWRLLPQYQNVECDRLEVVRALFGFFPAYRQSPLKSPWNRLVFVGDSSGIQSPLSFGGFGAMLRHLERLQRGIDEALDRDLLDAKALGKLQPYQPNIAVTWLFQKAMSIPSDRPVQPNQINDLLSGVFADMKQLGDPVLKPFLQDVIQFGGLSQTLLKTGLTRPGAIVPVVGQVGWSALIDWMQQYLNLGLYSALSAIARPLTDSIEKLPPKGQYYCRRWFEGWYYGSGKDRDASDR</sequence>